<accession>A0A9X4JIU6</accession>
<evidence type="ECO:0000313" key="3">
    <source>
        <dbReference type="Proteomes" id="UP001147005"/>
    </source>
</evidence>
<feature type="transmembrane region" description="Helical" evidence="1">
    <location>
        <begin position="19"/>
        <end position="40"/>
    </location>
</feature>
<dbReference type="PROSITE" id="PS51257">
    <property type="entry name" value="PROKAR_LIPOPROTEIN"/>
    <property type="match status" value="1"/>
</dbReference>
<protein>
    <submittedName>
        <fullName evidence="2">Uncharacterized protein</fullName>
    </submittedName>
</protein>
<keyword evidence="1" id="KW-1133">Transmembrane helix</keyword>
<name>A0A9X4JIU6_9ENTR</name>
<dbReference type="AlphaFoldDB" id="A0A9X4JIU6"/>
<evidence type="ECO:0000256" key="1">
    <source>
        <dbReference type="SAM" id="Phobius"/>
    </source>
</evidence>
<feature type="transmembrane region" description="Helical" evidence="1">
    <location>
        <begin position="52"/>
        <end position="75"/>
    </location>
</feature>
<comment type="caution">
    <text evidence="2">The sequence shown here is derived from an EMBL/GenBank/DDBJ whole genome shotgun (WGS) entry which is preliminary data.</text>
</comment>
<keyword evidence="1" id="KW-0472">Membrane</keyword>
<feature type="transmembrane region" description="Helical" evidence="1">
    <location>
        <begin position="87"/>
        <end position="111"/>
    </location>
</feature>
<proteinExistence type="predicted"/>
<sequence length="112" mass="12630">MQAWRCFVSWLKGDYPLVFTYWITGVFPSLLLTGCLYTITYQLNHGTMVADAGYELLVTHAAIVLIYTPLVLWAITASAIKYQGLLLWKIFAFLAVMGSVFDYMSSVFTLIA</sequence>
<reference evidence="2" key="1">
    <citation type="submission" date="2022-01" db="EMBL/GenBank/DDBJ databases">
        <title>Genetic Characterization of Carbapenem-resistant Citrobacter spp. from China: a multicenter study.</title>
        <authorList>
            <person name="Ye L."/>
        </authorList>
    </citation>
    <scope>NUCLEOTIDE SEQUENCE</scope>
    <source>
        <strain evidence="2">IR5432</strain>
    </source>
</reference>
<dbReference type="RefSeq" id="WP_275397679.1">
    <property type="nucleotide sequence ID" value="NZ_CP186530.1"/>
</dbReference>
<dbReference type="Proteomes" id="UP001147005">
    <property type="component" value="Unassembled WGS sequence"/>
</dbReference>
<evidence type="ECO:0000313" key="2">
    <source>
        <dbReference type="EMBL" id="MDE9618449.1"/>
    </source>
</evidence>
<gene>
    <name evidence="2" type="ORF">L2111_10220</name>
</gene>
<dbReference type="EMBL" id="JAKIHW010000009">
    <property type="protein sequence ID" value="MDE9618449.1"/>
    <property type="molecule type" value="Genomic_DNA"/>
</dbReference>
<organism evidence="2 3">
    <name type="scientific">Citrobacter portucalensis</name>
    <dbReference type="NCBI Taxonomy" id="1639133"/>
    <lineage>
        <taxon>Bacteria</taxon>
        <taxon>Pseudomonadati</taxon>
        <taxon>Pseudomonadota</taxon>
        <taxon>Gammaproteobacteria</taxon>
        <taxon>Enterobacterales</taxon>
        <taxon>Enterobacteriaceae</taxon>
        <taxon>Citrobacter</taxon>
        <taxon>Citrobacter freundii complex</taxon>
    </lineage>
</organism>
<keyword evidence="1" id="KW-0812">Transmembrane</keyword>